<keyword evidence="3" id="KW-0648">Protein biosynthesis</keyword>
<evidence type="ECO:0000313" key="4">
    <source>
        <dbReference type="Proteomes" id="UP000010121"/>
    </source>
</evidence>
<dbReference type="InterPro" id="IPR023459">
    <property type="entry name" value="Tscrpt_elong_fac_GreA/B_fam"/>
</dbReference>
<evidence type="ECO:0000259" key="2">
    <source>
        <dbReference type="Pfam" id="PF01272"/>
    </source>
</evidence>
<dbReference type="GO" id="GO:0032784">
    <property type="term" value="P:regulation of DNA-templated transcription elongation"/>
    <property type="evidence" value="ECO:0007669"/>
    <property type="project" value="InterPro"/>
</dbReference>
<evidence type="ECO:0000313" key="3">
    <source>
        <dbReference type="EMBL" id="EEW24659.1"/>
    </source>
</evidence>
<evidence type="ECO:0000256" key="1">
    <source>
        <dbReference type="SAM" id="MobiDB-lite"/>
    </source>
</evidence>
<keyword evidence="3" id="KW-0251">Elongation factor</keyword>
<dbReference type="InterPro" id="IPR036953">
    <property type="entry name" value="GreA/GreB_C_sf"/>
</dbReference>
<feature type="region of interest" description="Disordered" evidence="1">
    <location>
        <begin position="1"/>
        <end position="23"/>
    </location>
</feature>
<dbReference type="OrthoDB" id="9808774at2"/>
<dbReference type="STRING" id="371731.Rsw2DRAFT_2447"/>
<feature type="domain" description="Transcription elongation factor GreA/GreB C-terminal" evidence="2">
    <location>
        <begin position="87"/>
        <end position="162"/>
    </location>
</feature>
<comment type="caution">
    <text evidence="3">The sequence shown here is derived from an EMBL/GenBank/DDBJ whole genome shotgun (WGS) entry which is preliminary data.</text>
</comment>
<dbReference type="EMBL" id="ACYY01000016">
    <property type="protein sequence ID" value="EEW24659.1"/>
    <property type="molecule type" value="Genomic_DNA"/>
</dbReference>
<dbReference type="eggNOG" id="COG0782">
    <property type="taxonomic scope" value="Bacteria"/>
</dbReference>
<name>C8S319_9RHOB</name>
<dbReference type="GO" id="GO:0003746">
    <property type="term" value="F:translation elongation factor activity"/>
    <property type="evidence" value="ECO:0007669"/>
    <property type="project" value="UniProtKB-KW"/>
</dbReference>
<dbReference type="GO" id="GO:0003677">
    <property type="term" value="F:DNA binding"/>
    <property type="evidence" value="ECO:0007669"/>
    <property type="project" value="InterPro"/>
</dbReference>
<dbReference type="FunFam" id="3.10.50.30:FF:000001">
    <property type="entry name" value="Transcription elongation factor GreA"/>
    <property type="match status" value="1"/>
</dbReference>
<dbReference type="InterPro" id="IPR001437">
    <property type="entry name" value="Tscrpt_elong_fac_GreA/B_C"/>
</dbReference>
<organism evidence="3 4">
    <name type="scientific">Rhodobacter ferrooxidans</name>
    <dbReference type="NCBI Taxonomy" id="371731"/>
    <lineage>
        <taxon>Bacteria</taxon>
        <taxon>Pseudomonadati</taxon>
        <taxon>Pseudomonadota</taxon>
        <taxon>Alphaproteobacteria</taxon>
        <taxon>Rhodobacterales</taxon>
        <taxon>Rhodobacter group</taxon>
        <taxon>Rhodobacter</taxon>
    </lineage>
</organism>
<dbReference type="PANTHER" id="PTHR30437">
    <property type="entry name" value="TRANSCRIPTION ELONGATION FACTOR GREA"/>
    <property type="match status" value="1"/>
</dbReference>
<keyword evidence="4" id="KW-1185">Reference proteome</keyword>
<dbReference type="GO" id="GO:0070063">
    <property type="term" value="F:RNA polymerase binding"/>
    <property type="evidence" value="ECO:0007669"/>
    <property type="project" value="InterPro"/>
</dbReference>
<gene>
    <name evidence="3" type="ORF">Rsw2DRAFT_2447</name>
</gene>
<accession>C8S319</accession>
<feature type="compositionally biased region" description="Basic and acidic residues" evidence="1">
    <location>
        <begin position="1"/>
        <end position="10"/>
    </location>
</feature>
<dbReference type="AlphaFoldDB" id="C8S319"/>
<proteinExistence type="predicted"/>
<dbReference type="Pfam" id="PF01272">
    <property type="entry name" value="GreA_GreB"/>
    <property type="match status" value="1"/>
</dbReference>
<dbReference type="Gene3D" id="3.10.50.30">
    <property type="entry name" value="Transcription elongation factor, GreA/GreB, C-terminal domain"/>
    <property type="match status" value="1"/>
</dbReference>
<dbReference type="GO" id="GO:0006354">
    <property type="term" value="P:DNA-templated transcription elongation"/>
    <property type="evidence" value="ECO:0007669"/>
    <property type="project" value="TreeGrafter"/>
</dbReference>
<dbReference type="RefSeq" id="WP_008031401.1">
    <property type="nucleotide sequence ID" value="NZ_ACYY01000016.1"/>
</dbReference>
<sequence length="167" mass="17956">MSRAFVKEGDGGLEPLPDLPISPHPNYVTPRGLALLQTRLAEAQARLAALRARPERLDKLPEAAAERDIRYLEARLRSAIPVDPSSQPAGEVAFGARVEVALADGSRQVWQITGEDEADATQNRIAPQSPLARALLGAEVGDLVIWRKPSGPVELEVLAIAYADPQA</sequence>
<dbReference type="SUPFAM" id="SSF54534">
    <property type="entry name" value="FKBP-like"/>
    <property type="match status" value="1"/>
</dbReference>
<dbReference type="PANTHER" id="PTHR30437:SF6">
    <property type="entry name" value="TRANSCRIPTION ELONGATION FACTOR GREB"/>
    <property type="match status" value="1"/>
</dbReference>
<dbReference type="Proteomes" id="UP000010121">
    <property type="component" value="Unassembled WGS sequence"/>
</dbReference>
<reference evidence="3 4" key="1">
    <citation type="submission" date="2009-08" db="EMBL/GenBank/DDBJ databases">
        <title>The draft genome of Rhodobacter sp. SW2.</title>
        <authorList>
            <consortium name="US DOE Joint Genome Institute (JGI-PGF)"/>
            <person name="Lucas S."/>
            <person name="Copeland A."/>
            <person name="Lapidus A."/>
            <person name="Glavina del Rio T."/>
            <person name="Tice H."/>
            <person name="Bruce D."/>
            <person name="Goodwin L."/>
            <person name="Pitluck S."/>
            <person name="Larimer F."/>
            <person name="Land M.L."/>
            <person name="Hauser L."/>
            <person name="Emerson D."/>
        </authorList>
    </citation>
    <scope>NUCLEOTIDE SEQUENCE [LARGE SCALE GENOMIC DNA]</scope>
    <source>
        <strain evidence="3 4">SW2</strain>
    </source>
</reference>
<protein>
    <submittedName>
        <fullName evidence="3">GreA/GreB family elongation factor</fullName>
    </submittedName>
</protein>